<feature type="region of interest" description="Disordered" evidence="8">
    <location>
        <begin position="1"/>
        <end position="33"/>
    </location>
</feature>
<dbReference type="InterPro" id="IPR027417">
    <property type="entry name" value="P-loop_NTPase"/>
</dbReference>
<comment type="subcellular location">
    <subcellularLocation>
        <location evidence="1">Nucleus</location>
    </subcellularLocation>
</comment>
<evidence type="ECO:0000256" key="4">
    <source>
        <dbReference type="ARBA" id="ARBA00022840"/>
    </source>
</evidence>
<feature type="domain" description="RecA family profile 1" evidence="9">
    <location>
        <begin position="54"/>
        <end position="245"/>
    </location>
</feature>
<dbReference type="CDD" id="cd19492">
    <property type="entry name" value="Rad51C"/>
    <property type="match status" value="1"/>
</dbReference>
<dbReference type="InterPro" id="IPR013632">
    <property type="entry name" value="Rad51_C"/>
</dbReference>
<dbReference type="InterPro" id="IPR020588">
    <property type="entry name" value="RecA_ATP-bd"/>
</dbReference>
<dbReference type="InterPro" id="IPR052093">
    <property type="entry name" value="HR_Repair_Mediator"/>
</dbReference>
<evidence type="ECO:0000256" key="8">
    <source>
        <dbReference type="SAM" id="MobiDB-lite"/>
    </source>
</evidence>
<accession>A0A1X7UEW6</accession>
<dbReference type="OrthoDB" id="5957327at2759"/>
<reference evidence="10" key="2">
    <citation type="submission" date="2017-05" db="UniProtKB">
        <authorList>
            <consortium name="EnsemblMetazoa"/>
        </authorList>
    </citation>
    <scope>IDENTIFICATION</scope>
</reference>
<dbReference type="GO" id="GO:0140664">
    <property type="term" value="F:ATP-dependent DNA damage sensor activity"/>
    <property type="evidence" value="ECO:0007669"/>
    <property type="project" value="InterPro"/>
</dbReference>
<dbReference type="eggNOG" id="KOG1434">
    <property type="taxonomic scope" value="Eukaryota"/>
</dbReference>
<dbReference type="PROSITE" id="PS50162">
    <property type="entry name" value="RECA_2"/>
    <property type="match status" value="1"/>
</dbReference>
<dbReference type="GO" id="GO:0005657">
    <property type="term" value="C:replication fork"/>
    <property type="evidence" value="ECO:0007669"/>
    <property type="project" value="TreeGrafter"/>
</dbReference>
<evidence type="ECO:0000256" key="7">
    <source>
        <dbReference type="ARBA" id="ARBA00040674"/>
    </source>
</evidence>
<keyword evidence="6" id="KW-0539">Nucleus</keyword>
<dbReference type="EnsemblMetazoa" id="Aqu2.1.26031_001">
    <property type="protein sequence ID" value="Aqu2.1.26031_001"/>
    <property type="gene ID" value="Aqu2.1.26031"/>
</dbReference>
<dbReference type="STRING" id="400682.A0A1X7UEW6"/>
<dbReference type="KEGG" id="aqu:100631623"/>
<keyword evidence="3" id="KW-0227">DNA damage</keyword>
<gene>
    <name evidence="10" type="primary">100631623</name>
</gene>
<dbReference type="GO" id="GO:0033063">
    <property type="term" value="C:Rad51B-Rad51C-Rad51D-XRCC2 complex"/>
    <property type="evidence" value="ECO:0007669"/>
    <property type="project" value="TreeGrafter"/>
</dbReference>
<dbReference type="Pfam" id="PF08423">
    <property type="entry name" value="Rad51"/>
    <property type="match status" value="2"/>
</dbReference>
<protein>
    <recommendedName>
        <fullName evidence="7">DNA repair protein RAD51 homolog 3</fullName>
    </recommendedName>
</protein>
<dbReference type="GO" id="GO:0000707">
    <property type="term" value="P:meiotic DNA recombinase assembly"/>
    <property type="evidence" value="ECO:0007669"/>
    <property type="project" value="TreeGrafter"/>
</dbReference>
<sequence length="356" mass="38301">MAITPADASSMEMMKGPHSSTLSSPEVPGSSLQVVGSAKNEGCTALELLSIEQDLDHIVTFSAGIDGMLGGGVPVGKITEFCGSPGIGKTQLSIQLAIDATLPEPFGGCGGHSVYIDTEGSFVIDRVVQIATATVRHVHSVAKSSADPELLAVADGYTLEVVLGNIHYYRCHNHIQLIALSNILHQTISNINSKVCLIVVDSIASPFRSSFKDMGLRHRLLSGLAQTFLKLATQFSLAVVFTNQMTTKTQSNGQSQLVPALGESWGHVCTIRVILYWEGKERQAHLYKSPSHPESVVSYQITKDGVRDVTDDDHAGLDSVAKVDWEEIVLQEDESLDKISAVEGRPPSKRHCPLEC</sequence>
<reference evidence="11" key="1">
    <citation type="journal article" date="2010" name="Nature">
        <title>The Amphimedon queenslandica genome and the evolution of animal complexity.</title>
        <authorList>
            <person name="Srivastava M."/>
            <person name="Simakov O."/>
            <person name="Chapman J."/>
            <person name="Fahey B."/>
            <person name="Gauthier M.E."/>
            <person name="Mitros T."/>
            <person name="Richards G.S."/>
            <person name="Conaco C."/>
            <person name="Dacre M."/>
            <person name="Hellsten U."/>
            <person name="Larroux C."/>
            <person name="Putnam N.H."/>
            <person name="Stanke M."/>
            <person name="Adamska M."/>
            <person name="Darling A."/>
            <person name="Degnan S.M."/>
            <person name="Oakley T.H."/>
            <person name="Plachetzki D.C."/>
            <person name="Zhai Y."/>
            <person name="Adamski M."/>
            <person name="Calcino A."/>
            <person name="Cummins S.F."/>
            <person name="Goodstein D.M."/>
            <person name="Harris C."/>
            <person name="Jackson D.J."/>
            <person name="Leys S.P."/>
            <person name="Shu S."/>
            <person name="Woodcroft B.J."/>
            <person name="Vervoort M."/>
            <person name="Kosik K.S."/>
            <person name="Manning G."/>
            <person name="Degnan B.M."/>
            <person name="Rokhsar D.S."/>
        </authorList>
    </citation>
    <scope>NUCLEOTIDE SEQUENCE [LARGE SCALE GENOMIC DNA]</scope>
</reference>
<keyword evidence="2" id="KW-0547">Nucleotide-binding</keyword>
<dbReference type="AlphaFoldDB" id="A0A1X7UEW6"/>
<dbReference type="Gene3D" id="3.40.50.300">
    <property type="entry name" value="P-loop containing nucleotide triphosphate hydrolases"/>
    <property type="match status" value="1"/>
</dbReference>
<dbReference type="GO" id="GO:0005524">
    <property type="term" value="F:ATP binding"/>
    <property type="evidence" value="ECO:0007669"/>
    <property type="project" value="UniProtKB-KW"/>
</dbReference>
<evidence type="ECO:0000256" key="2">
    <source>
        <dbReference type="ARBA" id="ARBA00022741"/>
    </source>
</evidence>
<keyword evidence="5" id="KW-0234">DNA repair</keyword>
<evidence type="ECO:0000259" key="9">
    <source>
        <dbReference type="PROSITE" id="PS50162"/>
    </source>
</evidence>
<evidence type="ECO:0000256" key="3">
    <source>
        <dbReference type="ARBA" id="ARBA00022763"/>
    </source>
</evidence>
<keyword evidence="4" id="KW-0067">ATP-binding</keyword>
<dbReference type="Proteomes" id="UP000007879">
    <property type="component" value="Unassembled WGS sequence"/>
</dbReference>
<keyword evidence="11" id="KW-1185">Reference proteome</keyword>
<dbReference type="GO" id="GO:0007131">
    <property type="term" value="P:reciprocal meiotic recombination"/>
    <property type="evidence" value="ECO:0007669"/>
    <property type="project" value="TreeGrafter"/>
</dbReference>
<dbReference type="GO" id="GO:0008821">
    <property type="term" value="F:crossover junction DNA endonuclease activity"/>
    <property type="evidence" value="ECO:0007669"/>
    <property type="project" value="TreeGrafter"/>
</dbReference>
<dbReference type="PANTHER" id="PTHR46239:SF1">
    <property type="entry name" value="DNA REPAIR PROTEIN RAD51 HOMOLOG 3"/>
    <property type="match status" value="1"/>
</dbReference>
<organism evidence="10">
    <name type="scientific">Amphimedon queenslandica</name>
    <name type="common">Sponge</name>
    <dbReference type="NCBI Taxonomy" id="400682"/>
    <lineage>
        <taxon>Eukaryota</taxon>
        <taxon>Metazoa</taxon>
        <taxon>Porifera</taxon>
        <taxon>Demospongiae</taxon>
        <taxon>Heteroscleromorpha</taxon>
        <taxon>Haplosclerida</taxon>
        <taxon>Niphatidae</taxon>
        <taxon>Amphimedon</taxon>
    </lineage>
</organism>
<proteinExistence type="predicted"/>
<dbReference type="PANTHER" id="PTHR46239">
    <property type="entry name" value="DNA REPAIR PROTEIN RAD51 HOMOLOG 3 RAD51C"/>
    <property type="match status" value="1"/>
</dbReference>
<evidence type="ECO:0000256" key="1">
    <source>
        <dbReference type="ARBA" id="ARBA00004123"/>
    </source>
</evidence>
<dbReference type="EnsemblMetazoa" id="XM_019999277.1">
    <property type="protein sequence ID" value="XP_019854836.1"/>
    <property type="gene ID" value="LOC100631623"/>
</dbReference>
<dbReference type="GO" id="GO:0000400">
    <property type="term" value="F:four-way junction DNA binding"/>
    <property type="evidence" value="ECO:0007669"/>
    <property type="project" value="TreeGrafter"/>
</dbReference>
<dbReference type="InParanoid" id="A0A1X7UEW6"/>
<feature type="compositionally biased region" description="Polar residues" evidence="8">
    <location>
        <begin position="18"/>
        <end position="33"/>
    </location>
</feature>
<dbReference type="GO" id="GO:0033065">
    <property type="term" value="C:Rad51C-XRCC3 complex"/>
    <property type="evidence" value="ECO:0007669"/>
    <property type="project" value="TreeGrafter"/>
</dbReference>
<evidence type="ECO:0000313" key="10">
    <source>
        <dbReference type="EnsemblMetazoa" id="Aqu2.1.26031_001"/>
    </source>
</evidence>
<evidence type="ECO:0000256" key="5">
    <source>
        <dbReference type="ARBA" id="ARBA00023204"/>
    </source>
</evidence>
<name>A0A1X7UEW6_AMPQE</name>
<evidence type="ECO:0000256" key="6">
    <source>
        <dbReference type="ARBA" id="ARBA00023242"/>
    </source>
</evidence>
<dbReference type="SUPFAM" id="SSF52540">
    <property type="entry name" value="P-loop containing nucleoside triphosphate hydrolases"/>
    <property type="match status" value="1"/>
</dbReference>
<evidence type="ECO:0000313" key="11">
    <source>
        <dbReference type="Proteomes" id="UP000007879"/>
    </source>
</evidence>